<dbReference type="EMBL" id="PSQE01000001">
    <property type="protein sequence ID" value="RHN76926.1"/>
    <property type="molecule type" value="Genomic_DNA"/>
</dbReference>
<protein>
    <submittedName>
        <fullName evidence="2">Uncharacterized protein</fullName>
    </submittedName>
</protein>
<gene>
    <name evidence="2" type="ORF">MtrunA17_Chr1g0149191</name>
</gene>
<dbReference type="Gramene" id="rna319">
    <property type="protein sequence ID" value="RHN76926.1"/>
    <property type="gene ID" value="gene319"/>
</dbReference>
<evidence type="ECO:0000313" key="2">
    <source>
        <dbReference type="EMBL" id="RHN76926.1"/>
    </source>
</evidence>
<proteinExistence type="predicted"/>
<organism evidence="2">
    <name type="scientific">Medicago truncatula</name>
    <name type="common">Barrel medic</name>
    <name type="synonym">Medicago tribuloides</name>
    <dbReference type="NCBI Taxonomy" id="3880"/>
    <lineage>
        <taxon>Eukaryota</taxon>
        <taxon>Viridiplantae</taxon>
        <taxon>Streptophyta</taxon>
        <taxon>Embryophyta</taxon>
        <taxon>Tracheophyta</taxon>
        <taxon>Spermatophyta</taxon>
        <taxon>Magnoliopsida</taxon>
        <taxon>eudicotyledons</taxon>
        <taxon>Gunneridae</taxon>
        <taxon>Pentapetalae</taxon>
        <taxon>rosids</taxon>
        <taxon>fabids</taxon>
        <taxon>Fabales</taxon>
        <taxon>Fabaceae</taxon>
        <taxon>Papilionoideae</taxon>
        <taxon>50 kb inversion clade</taxon>
        <taxon>NPAAA clade</taxon>
        <taxon>Hologalegina</taxon>
        <taxon>IRL clade</taxon>
        <taxon>Trifolieae</taxon>
        <taxon>Medicago</taxon>
    </lineage>
</organism>
<dbReference type="AlphaFoldDB" id="A0A396JF87"/>
<accession>A0A396JF87</accession>
<evidence type="ECO:0000256" key="1">
    <source>
        <dbReference type="SAM" id="MobiDB-lite"/>
    </source>
</evidence>
<name>A0A396JF87_MEDTR</name>
<sequence length="251" mass="28462">MEMMFIVSAHIPKRGRGRRGDDSGSSQATQPEESQVVDPSGVEYLNYQDQVHHDTTDRIIYHKQHVGDDGDIAAAAAPDVLLEDPPFAGEPTDLSLLHSYAGHVALPLWYNSDNVRKLRVVKPINHGPKILSLGRPNGNQDWFWDPLRQSRLHDLVYLGYATVPHALLMTQCESLLNFNFLSSLKTSSQSLSNSLILHRLLLSLIHTMNIKKSVQLKLCLRFTDIFLRLLTRKLLTIFPLNCQRLFQSDEE</sequence>
<reference evidence="2" key="1">
    <citation type="journal article" date="2018" name="Nat. Plants">
        <title>Whole-genome landscape of Medicago truncatula symbiotic genes.</title>
        <authorList>
            <person name="Pecrix Y."/>
            <person name="Gamas P."/>
            <person name="Carrere S."/>
        </authorList>
    </citation>
    <scope>NUCLEOTIDE SEQUENCE</scope>
    <source>
        <tissue evidence="2">Leaves</tissue>
    </source>
</reference>
<feature type="region of interest" description="Disordered" evidence="1">
    <location>
        <begin position="12"/>
        <end position="39"/>
    </location>
</feature>
<comment type="caution">
    <text evidence="2">The sequence shown here is derived from an EMBL/GenBank/DDBJ whole genome shotgun (WGS) entry which is preliminary data.</text>
</comment>
<dbReference type="Proteomes" id="UP000265566">
    <property type="component" value="Chromosome 1"/>
</dbReference>